<dbReference type="EMBL" id="KB467909">
    <property type="protein sequence ID" value="PCH37142.1"/>
    <property type="molecule type" value="Genomic_DNA"/>
</dbReference>
<evidence type="ECO:0000313" key="3">
    <source>
        <dbReference type="Proteomes" id="UP000218811"/>
    </source>
</evidence>
<organism evidence="2 3">
    <name type="scientific">Wolfiporia cocos (strain MD-104)</name>
    <name type="common">Brown rot fungus</name>
    <dbReference type="NCBI Taxonomy" id="742152"/>
    <lineage>
        <taxon>Eukaryota</taxon>
        <taxon>Fungi</taxon>
        <taxon>Dikarya</taxon>
        <taxon>Basidiomycota</taxon>
        <taxon>Agaricomycotina</taxon>
        <taxon>Agaricomycetes</taxon>
        <taxon>Polyporales</taxon>
        <taxon>Phaeolaceae</taxon>
        <taxon>Wolfiporia</taxon>
    </lineage>
</organism>
<dbReference type="AlphaFoldDB" id="A0A2H3J4G1"/>
<feature type="region of interest" description="Disordered" evidence="1">
    <location>
        <begin position="121"/>
        <end position="154"/>
    </location>
</feature>
<evidence type="ECO:0000313" key="2">
    <source>
        <dbReference type="EMBL" id="PCH37142.1"/>
    </source>
</evidence>
<accession>A0A2H3J4G1</accession>
<protein>
    <submittedName>
        <fullName evidence="2">Uncharacterized protein</fullName>
    </submittedName>
</protein>
<sequence>MIPRVTSGLGTVQRDVVSSRLRPAAAHDHCARASDGHGNELGETTPGAAIYDRRRRYVCCESWKREGRTRQDTRRRVTIAETLFNLPTTANHSNPTVDMRGTVEPAYPSFAFVLSYTDNDTRRSSSCRESHRRRYHPYSSKPRRQPPSTPMVNQNTADYRYEDALRIATSLLAYTPNAVAGRNAQNPQNLDRAHHPAGHPIDKPKRRHRLSDLIVDLALAARRRLARTGALQKLAFPVWFDLTS</sequence>
<dbReference type="OrthoDB" id="2637024at2759"/>
<name>A0A2H3J4G1_WOLCO</name>
<reference evidence="2 3" key="1">
    <citation type="journal article" date="2012" name="Science">
        <title>The Paleozoic origin of enzymatic lignin decomposition reconstructed from 31 fungal genomes.</title>
        <authorList>
            <person name="Floudas D."/>
            <person name="Binder M."/>
            <person name="Riley R."/>
            <person name="Barry K."/>
            <person name="Blanchette R.A."/>
            <person name="Henrissat B."/>
            <person name="Martinez A.T."/>
            <person name="Otillar R."/>
            <person name="Spatafora J.W."/>
            <person name="Yadav J.S."/>
            <person name="Aerts A."/>
            <person name="Benoit I."/>
            <person name="Boyd A."/>
            <person name="Carlson A."/>
            <person name="Copeland A."/>
            <person name="Coutinho P.M."/>
            <person name="de Vries R.P."/>
            <person name="Ferreira P."/>
            <person name="Findley K."/>
            <person name="Foster B."/>
            <person name="Gaskell J."/>
            <person name="Glotzer D."/>
            <person name="Gorecki P."/>
            <person name="Heitman J."/>
            <person name="Hesse C."/>
            <person name="Hori C."/>
            <person name="Igarashi K."/>
            <person name="Jurgens J.A."/>
            <person name="Kallen N."/>
            <person name="Kersten P."/>
            <person name="Kohler A."/>
            <person name="Kuees U."/>
            <person name="Kumar T.K.A."/>
            <person name="Kuo A."/>
            <person name="LaButti K."/>
            <person name="Larrondo L.F."/>
            <person name="Lindquist E."/>
            <person name="Ling A."/>
            <person name="Lombard V."/>
            <person name="Lucas S."/>
            <person name="Lundell T."/>
            <person name="Martin R."/>
            <person name="McLaughlin D.J."/>
            <person name="Morgenstern I."/>
            <person name="Morin E."/>
            <person name="Murat C."/>
            <person name="Nagy L.G."/>
            <person name="Nolan M."/>
            <person name="Ohm R.A."/>
            <person name="Patyshakuliyeva A."/>
            <person name="Rokas A."/>
            <person name="Ruiz-Duenas F.J."/>
            <person name="Sabat G."/>
            <person name="Salamov A."/>
            <person name="Samejima M."/>
            <person name="Schmutz J."/>
            <person name="Slot J.C."/>
            <person name="St John F."/>
            <person name="Stenlid J."/>
            <person name="Sun H."/>
            <person name="Sun S."/>
            <person name="Syed K."/>
            <person name="Tsang A."/>
            <person name="Wiebenga A."/>
            <person name="Young D."/>
            <person name="Pisabarro A."/>
            <person name="Eastwood D.C."/>
            <person name="Martin F."/>
            <person name="Cullen D."/>
            <person name="Grigoriev I.V."/>
            <person name="Hibbett D.S."/>
        </authorList>
    </citation>
    <scope>NUCLEOTIDE SEQUENCE [LARGE SCALE GENOMIC DNA]</scope>
    <source>
        <strain evidence="2 3">MD-104</strain>
    </source>
</reference>
<gene>
    <name evidence="2" type="ORF">WOLCODRAFT_140730</name>
</gene>
<feature type="compositionally biased region" description="Basic residues" evidence="1">
    <location>
        <begin position="130"/>
        <end position="144"/>
    </location>
</feature>
<keyword evidence="3" id="KW-1185">Reference proteome</keyword>
<dbReference type="Proteomes" id="UP000218811">
    <property type="component" value="Unassembled WGS sequence"/>
</dbReference>
<proteinExistence type="predicted"/>
<feature type="region of interest" description="Disordered" evidence="1">
    <location>
        <begin position="182"/>
        <end position="205"/>
    </location>
</feature>
<evidence type="ECO:0000256" key="1">
    <source>
        <dbReference type="SAM" id="MobiDB-lite"/>
    </source>
</evidence>